<evidence type="ECO:0000313" key="1">
    <source>
        <dbReference type="EMBL" id="OAX38463.1"/>
    </source>
</evidence>
<dbReference type="OrthoDB" id="18388at2759"/>
<name>A0A1B7N0T7_9AGAM</name>
<organism evidence="1 2">
    <name type="scientific">Rhizopogon vinicolor AM-OR11-026</name>
    <dbReference type="NCBI Taxonomy" id="1314800"/>
    <lineage>
        <taxon>Eukaryota</taxon>
        <taxon>Fungi</taxon>
        <taxon>Dikarya</taxon>
        <taxon>Basidiomycota</taxon>
        <taxon>Agaricomycotina</taxon>
        <taxon>Agaricomycetes</taxon>
        <taxon>Agaricomycetidae</taxon>
        <taxon>Boletales</taxon>
        <taxon>Suillineae</taxon>
        <taxon>Rhizopogonaceae</taxon>
        <taxon>Rhizopogon</taxon>
    </lineage>
</organism>
<dbReference type="EMBL" id="KV448294">
    <property type="protein sequence ID" value="OAX38463.1"/>
    <property type="molecule type" value="Genomic_DNA"/>
</dbReference>
<sequence>MHDTEPIITGGCALNLGDSYDSSSSDLNLIVPHEHFSEMTTYLKEEGSYIDVEKKESPHPSVASANVTGSLRTIVCGNTFADMTFMTGEGVVTLYPDFTLHGKNIRAETTGGPSQNTSIVKMEFTIGTQISISGESSNDLVSSGNFARDVAFCFPSSIVSADEVDIAVQEDNITRHQPSFKTFHSGVLYATGGRTPVLVHVSLKHHISAFRNPTDLETIYWSRTVALRDPAPAACVLSGFQRNILKTSHDGTATGRMKGIQKTRIEQRRGEVIAAHANGAVSTFSLNEDDLLELLIYKGGRRLESELISHLSVLRLLEVEKIHILLHYQWRPSDIDSKGRQQWVQQQAPPLMVAKNRGGVIDSFLEKFGAQKRFYRTATACSQYLLNHHLLAGTHLGNMPRYDTRAGRRPIAVFQGIGKIGGVRTVEKGFSEHEAFVSDHGSNVYAIDSRNGNIAYGYKGLSELFWSAFS</sequence>
<evidence type="ECO:0000313" key="2">
    <source>
        <dbReference type="Proteomes" id="UP000092154"/>
    </source>
</evidence>
<keyword evidence="2" id="KW-1185">Reference proteome</keyword>
<accession>A0A1B7N0T7</accession>
<dbReference type="STRING" id="1314800.A0A1B7N0T7"/>
<dbReference type="AlphaFoldDB" id="A0A1B7N0T7"/>
<dbReference type="InParanoid" id="A0A1B7N0T7"/>
<gene>
    <name evidence="1" type="ORF">K503DRAFT_817392</name>
</gene>
<proteinExistence type="predicted"/>
<dbReference type="Proteomes" id="UP000092154">
    <property type="component" value="Unassembled WGS sequence"/>
</dbReference>
<reference evidence="1 2" key="1">
    <citation type="submission" date="2016-06" db="EMBL/GenBank/DDBJ databases">
        <title>Comparative genomics of the ectomycorrhizal sister species Rhizopogon vinicolor and Rhizopogon vesiculosus (Basidiomycota: Boletales) reveals a divergence of the mating type B locus.</title>
        <authorList>
            <consortium name="DOE Joint Genome Institute"/>
            <person name="Mujic A.B."/>
            <person name="Kuo A."/>
            <person name="Tritt A."/>
            <person name="Lipzen A."/>
            <person name="Chen C."/>
            <person name="Johnson J."/>
            <person name="Sharma A."/>
            <person name="Barry K."/>
            <person name="Grigoriev I.V."/>
            <person name="Spatafora J.W."/>
        </authorList>
    </citation>
    <scope>NUCLEOTIDE SEQUENCE [LARGE SCALE GENOMIC DNA]</scope>
    <source>
        <strain evidence="1 2">AM-OR11-026</strain>
    </source>
</reference>
<protein>
    <submittedName>
        <fullName evidence="1">Uncharacterized protein</fullName>
    </submittedName>
</protein>